<name>A0A9N8DJR9_9STRA</name>
<evidence type="ECO:0000313" key="1">
    <source>
        <dbReference type="EMBL" id="CAB9503250.1"/>
    </source>
</evidence>
<protein>
    <submittedName>
        <fullName evidence="1">Uncharacterized protein</fullName>
    </submittedName>
</protein>
<keyword evidence="2" id="KW-1185">Reference proteome</keyword>
<dbReference type="SUPFAM" id="SSF53474">
    <property type="entry name" value="alpha/beta-Hydrolases"/>
    <property type="match status" value="1"/>
</dbReference>
<dbReference type="Proteomes" id="UP001153069">
    <property type="component" value="Unassembled WGS sequence"/>
</dbReference>
<dbReference type="AlphaFoldDB" id="A0A9N8DJR9"/>
<reference evidence="1" key="1">
    <citation type="submission" date="2020-06" db="EMBL/GenBank/DDBJ databases">
        <authorList>
            <consortium name="Plant Systems Biology data submission"/>
        </authorList>
    </citation>
    <scope>NUCLEOTIDE SEQUENCE</scope>
    <source>
        <strain evidence="1">D6</strain>
    </source>
</reference>
<evidence type="ECO:0000313" key="2">
    <source>
        <dbReference type="Proteomes" id="UP001153069"/>
    </source>
</evidence>
<comment type="caution">
    <text evidence="1">The sequence shown here is derived from an EMBL/GenBank/DDBJ whole genome shotgun (WGS) entry which is preliminary data.</text>
</comment>
<sequence>MNQNLVKGHRNDARTWWASPTDHFYRISNELEDEHLRAALLSLPDGVAVPVRGRDYKVVPSSPRREGYTEFDYGTAIKSGCRLFFMYTSGDIESIVIETINLRELVHFVSLSMTVPTAAVPAADPRCLVVISHGFSPDVGPDYPIVRTMVTVAQSRGWRVLIPDYRESYLHSNDRDSRSQILLHHLVHACTKEGVCPPESVVLVGHSQGGACSAVVAAGKPTASDIRGLIMFGSENAAKLDGLRQCPPLPPRDICVVHALQDGVIPHSEAVSMVQSWRLPASCFISLQSHTPVGSKDCWGDDIAHDFLSKSLVKGAVGALEAFLLHYERE</sequence>
<proteinExistence type="predicted"/>
<gene>
    <name evidence="1" type="ORF">SEMRO_160_G072170.1</name>
</gene>
<dbReference type="Gene3D" id="3.40.50.1820">
    <property type="entry name" value="alpha/beta hydrolase"/>
    <property type="match status" value="1"/>
</dbReference>
<accession>A0A9N8DJR9</accession>
<dbReference type="EMBL" id="CAICTM010000159">
    <property type="protein sequence ID" value="CAB9503250.1"/>
    <property type="molecule type" value="Genomic_DNA"/>
</dbReference>
<dbReference type="InterPro" id="IPR029058">
    <property type="entry name" value="AB_hydrolase_fold"/>
</dbReference>
<organism evidence="1 2">
    <name type="scientific">Seminavis robusta</name>
    <dbReference type="NCBI Taxonomy" id="568900"/>
    <lineage>
        <taxon>Eukaryota</taxon>
        <taxon>Sar</taxon>
        <taxon>Stramenopiles</taxon>
        <taxon>Ochrophyta</taxon>
        <taxon>Bacillariophyta</taxon>
        <taxon>Bacillariophyceae</taxon>
        <taxon>Bacillariophycidae</taxon>
        <taxon>Naviculales</taxon>
        <taxon>Naviculaceae</taxon>
        <taxon>Seminavis</taxon>
    </lineage>
</organism>